<keyword evidence="7" id="KW-0699">rRNA-binding</keyword>
<proteinExistence type="inferred from homology"/>
<dbReference type="EMBL" id="JAFIUH010000004">
    <property type="protein sequence ID" value="MBN4059570.1"/>
    <property type="molecule type" value="Genomic_DNA"/>
</dbReference>
<evidence type="ECO:0000256" key="1">
    <source>
        <dbReference type="ARBA" id="ARBA00002633"/>
    </source>
</evidence>
<keyword evidence="7" id="KW-0694">RNA-binding</keyword>
<feature type="compositionally biased region" description="Acidic residues" evidence="8">
    <location>
        <begin position="222"/>
        <end position="235"/>
    </location>
</feature>
<dbReference type="Proteomes" id="UP000724964">
    <property type="component" value="Unassembled WGS sequence"/>
</dbReference>
<evidence type="ECO:0000313" key="9">
    <source>
        <dbReference type="EMBL" id="MBN4059570.1"/>
    </source>
</evidence>
<gene>
    <name evidence="7 9" type="primary">rplJ</name>
    <name evidence="9" type="ORF">JYT35_00455</name>
</gene>
<keyword evidence="3 7" id="KW-0689">Ribosomal protein</keyword>
<feature type="compositionally biased region" description="Acidic residues" evidence="8">
    <location>
        <begin position="185"/>
        <end position="213"/>
    </location>
</feature>
<evidence type="ECO:0000313" key="10">
    <source>
        <dbReference type="Proteomes" id="UP000724964"/>
    </source>
</evidence>
<dbReference type="PROSITE" id="PS01109">
    <property type="entry name" value="RIBOSOMAL_L10"/>
    <property type="match status" value="1"/>
</dbReference>
<dbReference type="Gene3D" id="6.10.250.290">
    <property type="match status" value="1"/>
</dbReference>
<name>A0ABS3AQJ6_9ACTN</name>
<dbReference type="InterPro" id="IPR047865">
    <property type="entry name" value="Ribosomal_uL10_bac_type"/>
</dbReference>
<dbReference type="InterPro" id="IPR001790">
    <property type="entry name" value="Ribosomal_uL10"/>
</dbReference>
<dbReference type="Pfam" id="PF00466">
    <property type="entry name" value="Ribosomal_L10"/>
    <property type="match status" value="1"/>
</dbReference>
<comment type="subunit">
    <text evidence="5 7">Part of the ribosomal stalk of the 50S ribosomal subunit. The N-terminus interacts with L11 and the large rRNA to form the base of the stalk. The C-terminus forms an elongated spine to which L12 dimers bind in a sequential fashion forming a multimeric L10(L12)X complex.</text>
</comment>
<evidence type="ECO:0000256" key="6">
    <source>
        <dbReference type="ARBA" id="ARBA00035202"/>
    </source>
</evidence>
<keyword evidence="4 7" id="KW-0687">Ribonucleoprotein</keyword>
<dbReference type="GO" id="GO:0005840">
    <property type="term" value="C:ribosome"/>
    <property type="evidence" value="ECO:0007669"/>
    <property type="project" value="UniProtKB-KW"/>
</dbReference>
<dbReference type="HAMAP" id="MF_00362">
    <property type="entry name" value="Ribosomal_uL10"/>
    <property type="match status" value="1"/>
</dbReference>
<dbReference type="NCBIfam" id="NF000955">
    <property type="entry name" value="PRK00099.1-1"/>
    <property type="match status" value="1"/>
</dbReference>
<sequence>MEREPRAEKVAVVDEVRERFDGAGAVVLTEYRGIDVTAMQTLRRSLREAGGEYKIYKNTLVRLAIAERNIDGLTDLISGPTAIAFVDNDAAAVAKALRDFAKDNDHLIIKGALLGDQLIDEAGVLALADLPSRDQLLGQLAGAFQAPMSKFAALLQAPITKFAYGLQALIAEGGDADASEAVDIAEEEASEAVDIAEEEASEAVDIAEEEASEAVDTATASAEEDSAVESDTTQD</sequence>
<organism evidence="9 10">
    <name type="scientific">Acidimicrobium ferrooxidans</name>
    <dbReference type="NCBI Taxonomy" id="53635"/>
    <lineage>
        <taxon>Bacteria</taxon>
        <taxon>Bacillati</taxon>
        <taxon>Actinomycetota</taxon>
        <taxon>Acidimicrobiia</taxon>
        <taxon>Acidimicrobiales</taxon>
        <taxon>Acidimicrobiaceae</taxon>
        <taxon>Acidimicrobium</taxon>
    </lineage>
</organism>
<comment type="caution">
    <text evidence="9">The sequence shown here is derived from an EMBL/GenBank/DDBJ whole genome shotgun (WGS) entry which is preliminary data.</text>
</comment>
<evidence type="ECO:0000256" key="3">
    <source>
        <dbReference type="ARBA" id="ARBA00022980"/>
    </source>
</evidence>
<dbReference type="PANTHER" id="PTHR11560">
    <property type="entry name" value="39S RIBOSOMAL PROTEIN L10, MITOCHONDRIAL"/>
    <property type="match status" value="1"/>
</dbReference>
<dbReference type="InterPro" id="IPR043141">
    <property type="entry name" value="Ribosomal_uL10-like_sf"/>
</dbReference>
<dbReference type="CDD" id="cd05797">
    <property type="entry name" value="Ribosomal_L10"/>
    <property type="match status" value="1"/>
</dbReference>
<reference evidence="9" key="1">
    <citation type="submission" date="2021-02" db="EMBL/GenBank/DDBJ databases">
        <title>Activity-based single-cell genomes from oceanic crustal fluid captures similar information to metagenomic and metatranscriptomic surveys with orders of magnitude less sampling.</title>
        <authorList>
            <person name="D'Angelo T.S."/>
            <person name="Orcutt B.N."/>
        </authorList>
    </citation>
    <scope>NUCLEOTIDE SEQUENCE [LARGE SCALE GENOMIC DNA]</scope>
    <source>
        <strain evidence="9">AH-315-J10</strain>
    </source>
</reference>
<evidence type="ECO:0000256" key="2">
    <source>
        <dbReference type="ARBA" id="ARBA00008889"/>
    </source>
</evidence>
<dbReference type="Gene3D" id="3.30.70.1730">
    <property type="match status" value="1"/>
</dbReference>
<protein>
    <recommendedName>
        <fullName evidence="6 7">Large ribosomal subunit protein uL10</fullName>
    </recommendedName>
</protein>
<comment type="function">
    <text evidence="1 7">Forms part of the ribosomal stalk, playing a central role in the interaction of the ribosome with GTP-bound translation factors.</text>
</comment>
<evidence type="ECO:0000256" key="7">
    <source>
        <dbReference type="HAMAP-Rule" id="MF_00362"/>
    </source>
</evidence>
<evidence type="ECO:0000256" key="4">
    <source>
        <dbReference type="ARBA" id="ARBA00023274"/>
    </source>
</evidence>
<dbReference type="InterPro" id="IPR002363">
    <property type="entry name" value="Ribosomal_uL10_CS_bac"/>
</dbReference>
<dbReference type="SUPFAM" id="SSF160369">
    <property type="entry name" value="Ribosomal protein L10-like"/>
    <property type="match status" value="1"/>
</dbReference>
<accession>A0ABS3AQJ6</accession>
<evidence type="ECO:0000256" key="8">
    <source>
        <dbReference type="SAM" id="MobiDB-lite"/>
    </source>
</evidence>
<evidence type="ECO:0000256" key="5">
    <source>
        <dbReference type="ARBA" id="ARBA00026025"/>
    </source>
</evidence>
<keyword evidence="10" id="KW-1185">Reference proteome</keyword>
<comment type="similarity">
    <text evidence="2 7">Belongs to the universal ribosomal protein uL10 family.</text>
</comment>
<feature type="region of interest" description="Disordered" evidence="8">
    <location>
        <begin position="185"/>
        <end position="235"/>
    </location>
</feature>
<dbReference type="InterPro" id="IPR022973">
    <property type="entry name" value="Ribosomal_uL10_bac"/>
</dbReference>